<dbReference type="InterPro" id="IPR011051">
    <property type="entry name" value="RmlC_Cupin_sf"/>
</dbReference>
<dbReference type="Proteomes" id="UP000663843">
    <property type="component" value="Unassembled WGS sequence"/>
</dbReference>
<reference evidence="1" key="1">
    <citation type="submission" date="2021-01" db="EMBL/GenBank/DDBJ databases">
        <authorList>
            <person name="Kaushik A."/>
        </authorList>
    </citation>
    <scope>NUCLEOTIDE SEQUENCE</scope>
    <source>
        <strain evidence="1">AG2-2IIIB</strain>
    </source>
</reference>
<dbReference type="InterPro" id="IPR014710">
    <property type="entry name" value="RmlC-like_jellyroll"/>
</dbReference>
<name>A0A8H3D7I6_9AGAM</name>
<comment type="caution">
    <text evidence="1">The sequence shown here is derived from an EMBL/GenBank/DDBJ whole genome shotgun (WGS) entry which is preliminary data.</text>
</comment>
<sequence>MKRQRSSTIHLAKALLTDWIAHVPKEVLVKKDRVNASAFDHIPDRQLWMLSSAVPTQGVDETNPVSPAGTVPLPYTFAASKSPALTGIRHSPNGHSSCYVPSTFGHYVEKVGNTTLKYFGIFNSNIYEDISLNQWLALTPDMVKASQHAIFIPGVQLTDFI</sequence>
<accession>A0A8H3D7I6</accession>
<evidence type="ECO:0000313" key="1">
    <source>
        <dbReference type="EMBL" id="CAE6518064.1"/>
    </source>
</evidence>
<dbReference type="AlphaFoldDB" id="A0A8H3D7I6"/>
<organism evidence="1 2">
    <name type="scientific">Rhizoctonia solani</name>
    <dbReference type="NCBI Taxonomy" id="456999"/>
    <lineage>
        <taxon>Eukaryota</taxon>
        <taxon>Fungi</taxon>
        <taxon>Dikarya</taxon>
        <taxon>Basidiomycota</taxon>
        <taxon>Agaricomycotina</taxon>
        <taxon>Agaricomycetes</taxon>
        <taxon>Cantharellales</taxon>
        <taxon>Ceratobasidiaceae</taxon>
        <taxon>Rhizoctonia</taxon>
    </lineage>
</organism>
<dbReference type="Gene3D" id="2.60.120.10">
    <property type="entry name" value="Jelly Rolls"/>
    <property type="match status" value="2"/>
</dbReference>
<dbReference type="SUPFAM" id="SSF51182">
    <property type="entry name" value="RmlC-like cupins"/>
    <property type="match status" value="1"/>
</dbReference>
<protein>
    <submittedName>
        <fullName evidence="1">Uncharacterized protein</fullName>
    </submittedName>
</protein>
<dbReference type="EMBL" id="CAJMWT010006598">
    <property type="protein sequence ID" value="CAE6518064.1"/>
    <property type="molecule type" value="Genomic_DNA"/>
</dbReference>
<proteinExistence type="predicted"/>
<evidence type="ECO:0000313" key="2">
    <source>
        <dbReference type="Proteomes" id="UP000663843"/>
    </source>
</evidence>
<gene>
    <name evidence="1" type="ORF">RDB_LOCUS161993</name>
</gene>